<dbReference type="InterPro" id="IPR009057">
    <property type="entry name" value="Homeodomain-like_sf"/>
</dbReference>
<evidence type="ECO:0000256" key="4">
    <source>
        <dbReference type="PROSITE-ProRule" id="PRU00335"/>
    </source>
</evidence>
<dbReference type="InterPro" id="IPR001647">
    <property type="entry name" value="HTH_TetR"/>
</dbReference>
<dbReference type="OrthoDB" id="5365491at2"/>
<dbReference type="FunFam" id="1.10.10.60:FF:000141">
    <property type="entry name" value="TetR family transcriptional regulator"/>
    <property type="match status" value="1"/>
</dbReference>
<dbReference type="eggNOG" id="COG1309">
    <property type="taxonomic scope" value="Bacteria"/>
</dbReference>
<dbReference type="GO" id="GO:0000976">
    <property type="term" value="F:transcription cis-regulatory region binding"/>
    <property type="evidence" value="ECO:0007669"/>
    <property type="project" value="TreeGrafter"/>
</dbReference>
<evidence type="ECO:0000256" key="3">
    <source>
        <dbReference type="ARBA" id="ARBA00023163"/>
    </source>
</evidence>
<dbReference type="InterPro" id="IPR023772">
    <property type="entry name" value="DNA-bd_HTH_TetR-type_CS"/>
</dbReference>
<dbReference type="InterPro" id="IPR036271">
    <property type="entry name" value="Tet_transcr_reg_TetR-rel_C_sf"/>
</dbReference>
<comment type="caution">
    <text evidence="6">The sequence shown here is derived from an EMBL/GenBank/DDBJ whole genome shotgun (WGS) entry which is preliminary data.</text>
</comment>
<dbReference type="PANTHER" id="PTHR30055:SF234">
    <property type="entry name" value="HTH-TYPE TRANSCRIPTIONAL REGULATOR BETI"/>
    <property type="match status" value="1"/>
</dbReference>
<dbReference type="SUPFAM" id="SSF48498">
    <property type="entry name" value="Tetracyclin repressor-like, C-terminal domain"/>
    <property type="match status" value="1"/>
</dbReference>
<organism evidence="6 7">
    <name type="scientific">Solidesulfovibrio fructosivorans JJ]</name>
    <dbReference type="NCBI Taxonomy" id="596151"/>
    <lineage>
        <taxon>Bacteria</taxon>
        <taxon>Pseudomonadati</taxon>
        <taxon>Thermodesulfobacteriota</taxon>
        <taxon>Desulfovibrionia</taxon>
        <taxon>Desulfovibrionales</taxon>
        <taxon>Desulfovibrionaceae</taxon>
        <taxon>Solidesulfovibrio</taxon>
    </lineage>
</organism>
<dbReference type="InterPro" id="IPR050109">
    <property type="entry name" value="HTH-type_TetR-like_transc_reg"/>
</dbReference>
<dbReference type="GO" id="GO:0003700">
    <property type="term" value="F:DNA-binding transcription factor activity"/>
    <property type="evidence" value="ECO:0007669"/>
    <property type="project" value="TreeGrafter"/>
</dbReference>
<gene>
    <name evidence="6" type="ORF">DesfrDRAFT_3604</name>
</gene>
<proteinExistence type="predicted"/>
<feature type="domain" description="HTH tetR-type" evidence="5">
    <location>
        <begin position="8"/>
        <end position="68"/>
    </location>
</feature>
<evidence type="ECO:0000256" key="1">
    <source>
        <dbReference type="ARBA" id="ARBA00023015"/>
    </source>
</evidence>
<evidence type="ECO:0000259" key="5">
    <source>
        <dbReference type="PROSITE" id="PS50977"/>
    </source>
</evidence>
<name>E1K154_SOLFR</name>
<dbReference type="Pfam" id="PF00440">
    <property type="entry name" value="TetR_N"/>
    <property type="match status" value="1"/>
</dbReference>
<dbReference type="SUPFAM" id="SSF46689">
    <property type="entry name" value="Homeodomain-like"/>
    <property type="match status" value="1"/>
</dbReference>
<accession>E1K154</accession>
<dbReference type="EMBL" id="AECZ01000036">
    <property type="protein sequence ID" value="EFL49681.1"/>
    <property type="molecule type" value="Genomic_DNA"/>
</dbReference>
<protein>
    <submittedName>
        <fullName evidence="6">Transcriptional regulator, TetR family</fullName>
    </submittedName>
</protein>
<dbReference type="PROSITE" id="PS01081">
    <property type="entry name" value="HTH_TETR_1"/>
    <property type="match status" value="1"/>
</dbReference>
<evidence type="ECO:0000313" key="7">
    <source>
        <dbReference type="Proteomes" id="UP000006250"/>
    </source>
</evidence>
<keyword evidence="3" id="KW-0804">Transcription</keyword>
<keyword evidence="2 4" id="KW-0238">DNA-binding</keyword>
<feature type="DNA-binding region" description="H-T-H motif" evidence="4">
    <location>
        <begin position="31"/>
        <end position="50"/>
    </location>
</feature>
<dbReference type="STRING" id="596151.DesfrDRAFT_3604"/>
<dbReference type="Proteomes" id="UP000006250">
    <property type="component" value="Unassembled WGS sequence"/>
</dbReference>
<sequence length="204" mass="22877">MRTVKTPQDRREDFLEAARALFEERGVDETSVSDIIAKVGVAKGTFYWHFKSKEALLEALAERRIGLFLETIEPILADPGRNALEKLRDLWRVHEKERHTRTSLQCHVHKPENLLLHQKVRDIEAKALVPLLAEVIGQGNREGLFTTVDPETTAAFLIMAQGLRLRQAEITGKPEADTREDAAQDILERVLGAAPGSLAFLSHG</sequence>
<evidence type="ECO:0000256" key="2">
    <source>
        <dbReference type="ARBA" id="ARBA00023125"/>
    </source>
</evidence>
<dbReference type="PANTHER" id="PTHR30055">
    <property type="entry name" value="HTH-TYPE TRANSCRIPTIONAL REGULATOR RUTR"/>
    <property type="match status" value="1"/>
</dbReference>
<keyword evidence="1" id="KW-0805">Transcription regulation</keyword>
<keyword evidence="7" id="KW-1185">Reference proteome</keyword>
<dbReference type="RefSeq" id="WP_005996254.1">
    <property type="nucleotide sequence ID" value="NZ_AECZ01000036.1"/>
</dbReference>
<dbReference type="AlphaFoldDB" id="E1K154"/>
<dbReference type="Gene3D" id="1.10.357.10">
    <property type="entry name" value="Tetracycline Repressor, domain 2"/>
    <property type="match status" value="1"/>
</dbReference>
<evidence type="ECO:0000313" key="6">
    <source>
        <dbReference type="EMBL" id="EFL49681.1"/>
    </source>
</evidence>
<dbReference type="PROSITE" id="PS50977">
    <property type="entry name" value="HTH_TETR_2"/>
    <property type="match status" value="1"/>
</dbReference>
<reference evidence="6 7" key="1">
    <citation type="submission" date="2010-08" db="EMBL/GenBank/DDBJ databases">
        <title>The draft genome of Desulfovibrio fructosovorans JJ.</title>
        <authorList>
            <consortium name="US DOE Joint Genome Institute (JGI-PGF)"/>
            <person name="Lucas S."/>
            <person name="Copeland A."/>
            <person name="Lapidus A."/>
            <person name="Cheng J.-F."/>
            <person name="Bruce D."/>
            <person name="Goodwin L."/>
            <person name="Pitluck S."/>
            <person name="Land M.L."/>
            <person name="Hauser L."/>
            <person name="Chang Y.-J."/>
            <person name="Jeffries C."/>
            <person name="Wall J.D."/>
            <person name="Stahl D.A."/>
            <person name="Arkin A.P."/>
            <person name="Dehal P."/>
            <person name="Stolyar S.M."/>
            <person name="Hazen T.C."/>
            <person name="Woyke T.J."/>
        </authorList>
    </citation>
    <scope>NUCLEOTIDE SEQUENCE [LARGE SCALE GENOMIC DNA]</scope>
    <source>
        <strain evidence="6 7">JJ</strain>
    </source>
</reference>
<dbReference type="PRINTS" id="PR00455">
    <property type="entry name" value="HTHTETR"/>
</dbReference>